<evidence type="ECO:0000256" key="5">
    <source>
        <dbReference type="ARBA" id="ARBA00023085"/>
    </source>
</evidence>
<evidence type="ECO:0000313" key="10">
    <source>
        <dbReference type="EMBL" id="KAK3028799.1"/>
    </source>
</evidence>
<dbReference type="InterPro" id="IPR011050">
    <property type="entry name" value="Pectin_lyase_fold/virulence"/>
</dbReference>
<dbReference type="GO" id="GO:0030599">
    <property type="term" value="F:pectinesterase activity"/>
    <property type="evidence" value="ECO:0007669"/>
    <property type="project" value="UniProtKB-UniRule"/>
</dbReference>
<dbReference type="InterPro" id="IPR012334">
    <property type="entry name" value="Pectin_lyas_fold"/>
</dbReference>
<dbReference type="EC" id="3.1.1.11" evidence="3 8"/>
<evidence type="ECO:0000256" key="4">
    <source>
        <dbReference type="ARBA" id="ARBA00022801"/>
    </source>
</evidence>
<gene>
    <name evidence="10" type="ORF">RJ639_039065</name>
</gene>
<comment type="caution">
    <text evidence="10">The sequence shown here is derived from an EMBL/GenBank/DDBJ whole genome shotgun (WGS) entry which is preliminary data.</text>
</comment>
<organism evidence="10 11">
    <name type="scientific">Escallonia herrerae</name>
    <dbReference type="NCBI Taxonomy" id="1293975"/>
    <lineage>
        <taxon>Eukaryota</taxon>
        <taxon>Viridiplantae</taxon>
        <taxon>Streptophyta</taxon>
        <taxon>Embryophyta</taxon>
        <taxon>Tracheophyta</taxon>
        <taxon>Spermatophyta</taxon>
        <taxon>Magnoliopsida</taxon>
        <taxon>eudicotyledons</taxon>
        <taxon>Gunneridae</taxon>
        <taxon>Pentapetalae</taxon>
        <taxon>asterids</taxon>
        <taxon>campanulids</taxon>
        <taxon>Escalloniales</taxon>
        <taxon>Escalloniaceae</taxon>
        <taxon>Escallonia</taxon>
    </lineage>
</organism>
<name>A0AA89B475_9ASTE</name>
<dbReference type="InterPro" id="IPR000070">
    <property type="entry name" value="Pectinesterase_cat"/>
</dbReference>
<dbReference type="EMBL" id="JAVXUP010000403">
    <property type="protein sequence ID" value="KAK3028799.1"/>
    <property type="molecule type" value="Genomic_DNA"/>
</dbReference>
<dbReference type="Pfam" id="PF01095">
    <property type="entry name" value="Pectinesterase"/>
    <property type="match status" value="2"/>
</dbReference>
<evidence type="ECO:0000256" key="3">
    <source>
        <dbReference type="ARBA" id="ARBA00013229"/>
    </source>
</evidence>
<dbReference type="InterPro" id="IPR033131">
    <property type="entry name" value="Pectinesterase_Asp_AS"/>
</dbReference>
<dbReference type="PANTHER" id="PTHR31321:SF76">
    <property type="entry name" value="PECTINESTERASE 10-RELATED"/>
    <property type="match status" value="1"/>
</dbReference>
<comment type="pathway">
    <text evidence="1 8">Glycan metabolism; pectin degradation; 2-dehydro-3-deoxy-D-gluconate from pectin: step 1/5.</text>
</comment>
<dbReference type="GO" id="GO:0042545">
    <property type="term" value="P:cell wall modification"/>
    <property type="evidence" value="ECO:0007669"/>
    <property type="project" value="UniProtKB-UniRule"/>
</dbReference>
<dbReference type="Proteomes" id="UP001188597">
    <property type="component" value="Unassembled WGS sequence"/>
</dbReference>
<evidence type="ECO:0000259" key="9">
    <source>
        <dbReference type="Pfam" id="PF01095"/>
    </source>
</evidence>
<dbReference type="GO" id="GO:0045490">
    <property type="term" value="P:pectin catabolic process"/>
    <property type="evidence" value="ECO:0007669"/>
    <property type="project" value="UniProtKB-UniRule"/>
</dbReference>
<comment type="catalytic activity">
    <reaction evidence="6 8">
        <text>[(1-&gt;4)-alpha-D-galacturonosyl methyl ester](n) + n H2O = [(1-&gt;4)-alpha-D-galacturonosyl](n) + n methanol + n H(+)</text>
        <dbReference type="Rhea" id="RHEA:22380"/>
        <dbReference type="Rhea" id="RHEA-COMP:14570"/>
        <dbReference type="Rhea" id="RHEA-COMP:14573"/>
        <dbReference type="ChEBI" id="CHEBI:15377"/>
        <dbReference type="ChEBI" id="CHEBI:15378"/>
        <dbReference type="ChEBI" id="CHEBI:17790"/>
        <dbReference type="ChEBI" id="CHEBI:140522"/>
        <dbReference type="ChEBI" id="CHEBI:140523"/>
        <dbReference type="EC" id="3.1.1.11"/>
    </reaction>
</comment>
<evidence type="ECO:0000256" key="2">
    <source>
        <dbReference type="ARBA" id="ARBA00008891"/>
    </source>
</evidence>
<evidence type="ECO:0000256" key="1">
    <source>
        <dbReference type="ARBA" id="ARBA00005184"/>
    </source>
</evidence>
<dbReference type="PROSITE" id="PS00503">
    <property type="entry name" value="PECTINESTERASE_2"/>
    <property type="match status" value="1"/>
</dbReference>
<evidence type="ECO:0000256" key="6">
    <source>
        <dbReference type="ARBA" id="ARBA00047928"/>
    </source>
</evidence>
<feature type="active site" evidence="7">
    <location>
        <position position="187"/>
    </location>
</feature>
<keyword evidence="11" id="KW-1185">Reference proteome</keyword>
<keyword evidence="4 8" id="KW-0378">Hydrolase</keyword>
<reference evidence="10" key="1">
    <citation type="submission" date="2022-12" db="EMBL/GenBank/DDBJ databases">
        <title>Draft genome assemblies for two species of Escallonia (Escalloniales).</title>
        <authorList>
            <person name="Chanderbali A."/>
            <person name="Dervinis C."/>
            <person name="Anghel I."/>
            <person name="Soltis D."/>
            <person name="Soltis P."/>
            <person name="Zapata F."/>
        </authorList>
    </citation>
    <scope>NUCLEOTIDE SEQUENCE</scope>
    <source>
        <strain evidence="10">UCBG64.0493</strain>
        <tissue evidence="10">Leaf</tissue>
    </source>
</reference>
<feature type="domain" description="Pectinesterase catalytic" evidence="9">
    <location>
        <begin position="17"/>
        <end position="105"/>
    </location>
</feature>
<protein>
    <recommendedName>
        <fullName evidence="3 8">Pectinesterase</fullName>
        <ecNumber evidence="3 8">3.1.1.11</ecNumber>
    </recommendedName>
</protein>
<dbReference type="Gene3D" id="2.160.20.10">
    <property type="entry name" value="Single-stranded right-handed beta-helix, Pectin lyase-like"/>
    <property type="match status" value="2"/>
</dbReference>
<dbReference type="SUPFAM" id="SSF51126">
    <property type="entry name" value="Pectin lyase-like"/>
    <property type="match status" value="1"/>
</dbReference>
<evidence type="ECO:0000313" key="11">
    <source>
        <dbReference type="Proteomes" id="UP001188597"/>
    </source>
</evidence>
<evidence type="ECO:0000256" key="7">
    <source>
        <dbReference type="PROSITE-ProRule" id="PRU10040"/>
    </source>
</evidence>
<evidence type="ECO:0000256" key="8">
    <source>
        <dbReference type="RuleBase" id="RU000589"/>
    </source>
</evidence>
<dbReference type="PANTHER" id="PTHR31321">
    <property type="entry name" value="ACYL-COA THIOESTER HYDROLASE YBHC-RELATED"/>
    <property type="match status" value="1"/>
</dbReference>
<feature type="domain" description="Pectinesterase catalytic" evidence="9">
    <location>
        <begin position="142"/>
        <end position="238"/>
    </location>
</feature>
<proteinExistence type="inferred from homology"/>
<comment type="similarity">
    <text evidence="2">Belongs to the pectinesterase family.</text>
</comment>
<sequence length="377" mass="41486">MAKHMEAVKSTVIVDPASSGTGHFKTIQSAIESVPSGNRNWVCINIKAGVYREQVNIPFDKPFIYLQGEDRLKTTVVWGASGSIVASATFIAHAENIVAKSITFMCSFHKEPLRLYNLSPTTDLEQNSFNYPPETQGRNSAKVAPAAMISGDKSAFYDCGFVGLQDTLFDDQGRHYFKLCTIQGAVDFIFGAGQSIYEGCTITSVASKERKGIQGVITAQGRSNPKDSSGYVFKTAALLVLHRPPWEEHGETMQEFSSLSHSCRTPLFLRDGLPGNMLAKRKSLLLQKGKGSFGIIFMLSDCFRKAIVELYGLSFEVHNGRVLPTFAEHGCRGPGSDTSKRVKWESQLSPATLSSLTSMSFIDSDDWIRHQPFNMLA</sequence>
<accession>A0AA89B475</accession>
<dbReference type="AlphaFoldDB" id="A0AA89B475"/>
<keyword evidence="5 8" id="KW-0063">Aspartyl esterase</keyword>